<accession>A0A382JW66</accession>
<gene>
    <name evidence="3" type="ORF">METZ01_LOCUS269618</name>
</gene>
<dbReference type="InterPro" id="IPR010998">
    <property type="entry name" value="Integrase_recombinase_N"/>
</dbReference>
<sequence length="414" mass="48574">MFSYQTNQFPYTDESTREGSIANMCDNTLVYGSLRKELAMAKLKQRREWWYARVRWYDANNHEIDRHIPLRTKSKVTAYERLAEINKVENDIKSGLDFTFPWLGDSPITSAKRFTINDAVELWLSKRKSNGIRQSTIKRNRYSMVSFMSITGYKRPLKNVNTNIIDTYRDVCIDKGMAPDGININLRAVKTFLNWCLKREYLSKVPHIDMVSKPKSKPLYIPDRIFAEIMRLEWLENHYKTAFLFYRETGCRPSEPFIGDLDGHWLLISGDKTKQRSDKELHLNDECLRLCIQMKKLLEEFNGTCQSWIGNLSKTFLKAVREIDGEDTKYHLYCLRHTFAVRRYLQTRDIYLVKQEMGHASVTTTEKYAKFSLRRLEMDFPSLVDSQKMSEIRKMGHEFAGHTSLLPDGKAVAF</sequence>
<evidence type="ECO:0000256" key="1">
    <source>
        <dbReference type="ARBA" id="ARBA00023125"/>
    </source>
</evidence>
<name>A0A382JW66_9ZZZZ</name>
<organism evidence="3">
    <name type="scientific">marine metagenome</name>
    <dbReference type="NCBI Taxonomy" id="408172"/>
    <lineage>
        <taxon>unclassified sequences</taxon>
        <taxon>metagenomes</taxon>
        <taxon>ecological metagenomes</taxon>
    </lineage>
</organism>
<evidence type="ECO:0000256" key="2">
    <source>
        <dbReference type="ARBA" id="ARBA00023172"/>
    </source>
</evidence>
<dbReference type="InterPro" id="IPR013762">
    <property type="entry name" value="Integrase-like_cat_sf"/>
</dbReference>
<dbReference type="PANTHER" id="PTHR30349:SF41">
    <property type="entry name" value="INTEGRASE_RECOMBINASE PROTEIN MJ0367-RELATED"/>
    <property type="match status" value="1"/>
</dbReference>
<dbReference type="GO" id="GO:0003677">
    <property type="term" value="F:DNA binding"/>
    <property type="evidence" value="ECO:0007669"/>
    <property type="project" value="UniProtKB-KW"/>
</dbReference>
<reference evidence="3" key="1">
    <citation type="submission" date="2018-05" db="EMBL/GenBank/DDBJ databases">
        <authorList>
            <person name="Lanie J.A."/>
            <person name="Ng W.-L."/>
            <person name="Kazmierczak K.M."/>
            <person name="Andrzejewski T.M."/>
            <person name="Davidsen T.M."/>
            <person name="Wayne K.J."/>
            <person name="Tettelin H."/>
            <person name="Glass J.I."/>
            <person name="Rusch D."/>
            <person name="Podicherti R."/>
            <person name="Tsui H.-C.T."/>
            <person name="Winkler M.E."/>
        </authorList>
    </citation>
    <scope>NUCLEOTIDE SEQUENCE</scope>
</reference>
<dbReference type="InterPro" id="IPR011010">
    <property type="entry name" value="DNA_brk_join_enz"/>
</dbReference>
<dbReference type="Gene3D" id="1.10.150.130">
    <property type="match status" value="1"/>
</dbReference>
<protein>
    <recommendedName>
        <fullName evidence="4">Tyr recombinase domain-containing protein</fullName>
    </recommendedName>
</protein>
<dbReference type="AlphaFoldDB" id="A0A382JW66"/>
<evidence type="ECO:0008006" key="4">
    <source>
        <dbReference type="Google" id="ProtNLM"/>
    </source>
</evidence>
<dbReference type="InterPro" id="IPR050090">
    <property type="entry name" value="Tyrosine_recombinase_XerCD"/>
</dbReference>
<dbReference type="SUPFAM" id="SSF56349">
    <property type="entry name" value="DNA breaking-rejoining enzymes"/>
    <property type="match status" value="1"/>
</dbReference>
<dbReference type="GO" id="GO:0006310">
    <property type="term" value="P:DNA recombination"/>
    <property type="evidence" value="ECO:0007669"/>
    <property type="project" value="UniProtKB-KW"/>
</dbReference>
<evidence type="ECO:0000313" key="3">
    <source>
        <dbReference type="EMBL" id="SVC16764.1"/>
    </source>
</evidence>
<dbReference type="Gene3D" id="1.10.443.10">
    <property type="entry name" value="Intergrase catalytic core"/>
    <property type="match status" value="1"/>
</dbReference>
<dbReference type="PANTHER" id="PTHR30349">
    <property type="entry name" value="PHAGE INTEGRASE-RELATED"/>
    <property type="match status" value="1"/>
</dbReference>
<keyword evidence="2" id="KW-0233">DNA recombination</keyword>
<dbReference type="GO" id="GO:0015074">
    <property type="term" value="P:DNA integration"/>
    <property type="evidence" value="ECO:0007669"/>
    <property type="project" value="InterPro"/>
</dbReference>
<dbReference type="EMBL" id="UINC01077032">
    <property type="protein sequence ID" value="SVC16764.1"/>
    <property type="molecule type" value="Genomic_DNA"/>
</dbReference>
<keyword evidence="1" id="KW-0238">DNA-binding</keyword>
<proteinExistence type="predicted"/>